<name>A0AAV7S2H1_PLEWA</name>
<comment type="caution">
    <text evidence="2">The sequence shown here is derived from an EMBL/GenBank/DDBJ whole genome shotgun (WGS) entry which is preliminary data.</text>
</comment>
<evidence type="ECO:0000313" key="3">
    <source>
        <dbReference type="Proteomes" id="UP001066276"/>
    </source>
</evidence>
<sequence length="98" mass="10038">MPLPVPRSSHRTPRGRRNSLAPGRQGSPLCLPSLGSLFAAPAAAPRLSGLPPAPSRCARPSAPALRGLAPSHSSPAPAEVQAAGSSHRRSSSDPRVRV</sequence>
<feature type="compositionally biased region" description="Basic residues" evidence="1">
    <location>
        <begin position="8"/>
        <end position="17"/>
    </location>
</feature>
<evidence type="ECO:0000313" key="2">
    <source>
        <dbReference type="EMBL" id="KAJ1157669.1"/>
    </source>
</evidence>
<reference evidence="2" key="1">
    <citation type="journal article" date="2022" name="bioRxiv">
        <title>Sequencing and chromosome-scale assembly of the giantPleurodeles waltlgenome.</title>
        <authorList>
            <person name="Brown T."/>
            <person name="Elewa A."/>
            <person name="Iarovenko S."/>
            <person name="Subramanian E."/>
            <person name="Araus A.J."/>
            <person name="Petzold A."/>
            <person name="Susuki M."/>
            <person name="Suzuki K.-i.T."/>
            <person name="Hayashi T."/>
            <person name="Toyoda A."/>
            <person name="Oliveira C."/>
            <person name="Osipova E."/>
            <person name="Leigh N.D."/>
            <person name="Simon A."/>
            <person name="Yun M.H."/>
        </authorList>
    </citation>
    <scope>NUCLEOTIDE SEQUENCE</scope>
    <source>
        <strain evidence="2">20211129_DDA</strain>
        <tissue evidence="2">Liver</tissue>
    </source>
</reference>
<organism evidence="2 3">
    <name type="scientific">Pleurodeles waltl</name>
    <name type="common">Iberian ribbed newt</name>
    <dbReference type="NCBI Taxonomy" id="8319"/>
    <lineage>
        <taxon>Eukaryota</taxon>
        <taxon>Metazoa</taxon>
        <taxon>Chordata</taxon>
        <taxon>Craniata</taxon>
        <taxon>Vertebrata</taxon>
        <taxon>Euteleostomi</taxon>
        <taxon>Amphibia</taxon>
        <taxon>Batrachia</taxon>
        <taxon>Caudata</taxon>
        <taxon>Salamandroidea</taxon>
        <taxon>Salamandridae</taxon>
        <taxon>Pleurodelinae</taxon>
        <taxon>Pleurodeles</taxon>
    </lineage>
</organism>
<feature type="compositionally biased region" description="Low complexity" evidence="1">
    <location>
        <begin position="55"/>
        <end position="64"/>
    </location>
</feature>
<keyword evidence="3" id="KW-1185">Reference proteome</keyword>
<gene>
    <name evidence="2" type="ORF">NDU88_010373</name>
</gene>
<dbReference type="AlphaFoldDB" id="A0AAV7S2H1"/>
<protein>
    <submittedName>
        <fullName evidence="2">Uncharacterized protein</fullName>
    </submittedName>
</protein>
<evidence type="ECO:0000256" key="1">
    <source>
        <dbReference type="SAM" id="MobiDB-lite"/>
    </source>
</evidence>
<feature type="region of interest" description="Disordered" evidence="1">
    <location>
        <begin position="1"/>
        <end position="28"/>
    </location>
</feature>
<feature type="region of interest" description="Disordered" evidence="1">
    <location>
        <begin position="44"/>
        <end position="98"/>
    </location>
</feature>
<accession>A0AAV7S2H1</accession>
<dbReference type="Proteomes" id="UP001066276">
    <property type="component" value="Chromosome 5"/>
</dbReference>
<dbReference type="EMBL" id="JANPWB010000009">
    <property type="protein sequence ID" value="KAJ1157669.1"/>
    <property type="molecule type" value="Genomic_DNA"/>
</dbReference>
<proteinExistence type="predicted"/>